<dbReference type="EMBL" id="KZ613497">
    <property type="protein sequence ID" value="PMD17847.1"/>
    <property type="molecule type" value="Genomic_DNA"/>
</dbReference>
<gene>
    <name evidence="2" type="ORF">NA56DRAFT_751876</name>
</gene>
<evidence type="ECO:0000313" key="3">
    <source>
        <dbReference type="Proteomes" id="UP000235672"/>
    </source>
</evidence>
<dbReference type="AlphaFoldDB" id="A0A2J6PUZ0"/>
<evidence type="ECO:0000259" key="1">
    <source>
        <dbReference type="Pfam" id="PF06985"/>
    </source>
</evidence>
<dbReference type="PANTHER" id="PTHR33112:SF16">
    <property type="entry name" value="HETEROKARYON INCOMPATIBILITY DOMAIN-CONTAINING PROTEIN"/>
    <property type="match status" value="1"/>
</dbReference>
<dbReference type="InterPro" id="IPR010730">
    <property type="entry name" value="HET"/>
</dbReference>
<accession>A0A2J6PUZ0</accession>
<dbReference type="Proteomes" id="UP000235672">
    <property type="component" value="Unassembled WGS sequence"/>
</dbReference>
<evidence type="ECO:0000313" key="2">
    <source>
        <dbReference type="EMBL" id="PMD17847.1"/>
    </source>
</evidence>
<feature type="domain" description="Heterokaryon incompatibility" evidence="1">
    <location>
        <begin position="205"/>
        <end position="385"/>
    </location>
</feature>
<proteinExistence type="predicted"/>
<dbReference type="Pfam" id="PF06985">
    <property type="entry name" value="HET"/>
    <property type="match status" value="1"/>
</dbReference>
<dbReference type="STRING" id="1745343.A0A2J6PUZ0"/>
<name>A0A2J6PUZ0_9HELO</name>
<reference evidence="2 3" key="1">
    <citation type="submission" date="2016-05" db="EMBL/GenBank/DDBJ databases">
        <title>A degradative enzymes factory behind the ericoid mycorrhizal symbiosis.</title>
        <authorList>
            <consortium name="DOE Joint Genome Institute"/>
            <person name="Martino E."/>
            <person name="Morin E."/>
            <person name="Grelet G."/>
            <person name="Kuo A."/>
            <person name="Kohler A."/>
            <person name="Daghino S."/>
            <person name="Barry K."/>
            <person name="Choi C."/>
            <person name="Cichocki N."/>
            <person name="Clum A."/>
            <person name="Copeland A."/>
            <person name="Hainaut M."/>
            <person name="Haridas S."/>
            <person name="Labutti K."/>
            <person name="Lindquist E."/>
            <person name="Lipzen A."/>
            <person name="Khouja H.-R."/>
            <person name="Murat C."/>
            <person name="Ohm R."/>
            <person name="Olson A."/>
            <person name="Spatafora J."/>
            <person name="Veneault-Fourrey C."/>
            <person name="Henrissat B."/>
            <person name="Grigoriev I."/>
            <person name="Martin F."/>
            <person name="Perotto S."/>
        </authorList>
    </citation>
    <scope>NUCLEOTIDE SEQUENCE [LARGE SCALE GENOMIC DNA]</scope>
    <source>
        <strain evidence="2 3">UAMH 7357</strain>
    </source>
</reference>
<protein>
    <submittedName>
        <fullName evidence="2">HET-domain-containing protein</fullName>
    </submittedName>
</protein>
<dbReference type="PANTHER" id="PTHR33112">
    <property type="entry name" value="DOMAIN PROTEIN, PUTATIVE-RELATED"/>
    <property type="match status" value="1"/>
</dbReference>
<sequence>MLCEICQKINVDELILPEEIIRTGVFCGTKHHASFADLESAAKAGCDLCSAIEKCAHNLIMQPIELKRLSPHSIALKLRLKGHANLGYQGGSKLWVSCQGKIIAKLEAYVPRGSEAANPDLKLISGRPVSSDPASQECFDVANAWLSECISSSRHEFCKSKTEEELHGPQTPLPTRVIDVGLPNGSQEPRLILASSISTGSYRSYAALSHCWGGQPLAQISGPESRNSVQTSVDEKPNKATISLRPLTTLKENIEDRMKNIPMSILPRTFRDAVKVTRGLGLRFLWIDSLCIIQDSKSDWEKEAAQMADIYKNSYVTIAAESSPDSHHGILNERQFEFSPIEVPFISKRHNIQTTMIIRPALDDWEISMSEPKSKLCSRAWVLQESLLAPRTIHYGIQQILWECRSHSLAEGDMTPIAPSSREKSWSWSRNKRFLSDVEEVSFSLSNTPTEGITVKDIYYLRWYSILKDYSSRKLTFPSDVFPALAGIATEFNLRLQDQYIAGLWKADLLRGLLWTVSKPELAKSAIPYRAPTWTWASIIGQITTPGDESLNLVDTNHAEILNVETRPAQHTSVSTDGNFYSEISAGSLTLRGRWKSTQQWDMGEEEYWKDYIVRGVEEEEGESSYMFRYFDIGTEERLLERRQKRRSLSLIHVAARVGKVGNTAVMWFLILESGDDSDEAVYRRVGVVEVHNAVNGKRWLKEWEIRTVVIV</sequence>
<dbReference type="OrthoDB" id="5362512at2759"/>
<organism evidence="2 3">
    <name type="scientific">Hyaloscypha hepaticicola</name>
    <dbReference type="NCBI Taxonomy" id="2082293"/>
    <lineage>
        <taxon>Eukaryota</taxon>
        <taxon>Fungi</taxon>
        <taxon>Dikarya</taxon>
        <taxon>Ascomycota</taxon>
        <taxon>Pezizomycotina</taxon>
        <taxon>Leotiomycetes</taxon>
        <taxon>Helotiales</taxon>
        <taxon>Hyaloscyphaceae</taxon>
        <taxon>Hyaloscypha</taxon>
    </lineage>
</organism>
<keyword evidence="3" id="KW-1185">Reference proteome</keyword>